<keyword evidence="1" id="KW-0805">Transcription regulation</keyword>
<feature type="domain" description="Cyclic nucleotide-binding" evidence="4">
    <location>
        <begin position="1"/>
        <end position="90"/>
    </location>
</feature>
<dbReference type="PROSITE" id="PS00889">
    <property type="entry name" value="CNMP_BINDING_2"/>
    <property type="match status" value="1"/>
</dbReference>
<reference evidence="6 7" key="1">
    <citation type="submission" date="2021-03" db="EMBL/GenBank/DDBJ databases">
        <title>Sequencing the genomes of 1000 actinobacteria strains.</title>
        <authorList>
            <person name="Klenk H.-P."/>
        </authorList>
    </citation>
    <scope>NUCLEOTIDE SEQUENCE [LARGE SCALE GENOMIC DNA]</scope>
    <source>
        <strain evidence="6 7">DSM 46670</strain>
    </source>
</reference>
<dbReference type="InterPro" id="IPR036390">
    <property type="entry name" value="WH_DNA-bd_sf"/>
</dbReference>
<evidence type="ECO:0000313" key="7">
    <source>
        <dbReference type="Proteomes" id="UP001519332"/>
    </source>
</evidence>
<dbReference type="PROSITE" id="PS51063">
    <property type="entry name" value="HTH_CRP_2"/>
    <property type="match status" value="1"/>
</dbReference>
<dbReference type="InterPro" id="IPR012318">
    <property type="entry name" value="HTH_CRP"/>
</dbReference>
<dbReference type="InterPro" id="IPR018490">
    <property type="entry name" value="cNMP-bd_dom_sf"/>
</dbReference>
<dbReference type="PROSITE" id="PS50042">
    <property type="entry name" value="CNMP_BINDING_3"/>
    <property type="match status" value="1"/>
</dbReference>
<dbReference type="PANTHER" id="PTHR24567">
    <property type="entry name" value="CRP FAMILY TRANSCRIPTIONAL REGULATORY PROTEIN"/>
    <property type="match status" value="1"/>
</dbReference>
<sequence>MRIAETGNWAAVLSSGRVRVIGLDGTRTIAMRGVGDIVGEQAVIDGKPRSATVRADIAVRALVLGGREFDRVLGRHPHILRVLCTVVSERLREADRNLGSQGSDTVTRVSRLLVRQADEYEVDGEREVRVNIGSQAGLGESLGLSRESAVRALRVLREANIIRTRRGVVTILDLGALRDCAG</sequence>
<dbReference type="Pfam" id="PF00027">
    <property type="entry name" value="cNMP_binding"/>
    <property type="match status" value="1"/>
</dbReference>
<gene>
    <name evidence="6" type="ORF">JOF56_007605</name>
</gene>
<dbReference type="EMBL" id="JAGINW010000001">
    <property type="protein sequence ID" value="MBP2327220.1"/>
    <property type="molecule type" value="Genomic_DNA"/>
</dbReference>
<accession>A0ABS4TS33</accession>
<dbReference type="Proteomes" id="UP001519332">
    <property type="component" value="Unassembled WGS sequence"/>
</dbReference>
<dbReference type="SUPFAM" id="SSF51206">
    <property type="entry name" value="cAMP-binding domain-like"/>
    <property type="match status" value="1"/>
</dbReference>
<keyword evidence="2" id="KW-0238">DNA-binding</keyword>
<dbReference type="Pfam" id="PF13545">
    <property type="entry name" value="HTH_Crp_2"/>
    <property type="match status" value="1"/>
</dbReference>
<evidence type="ECO:0000256" key="3">
    <source>
        <dbReference type="ARBA" id="ARBA00023163"/>
    </source>
</evidence>
<keyword evidence="7" id="KW-1185">Reference proteome</keyword>
<feature type="domain" description="HTH crp-type" evidence="5">
    <location>
        <begin position="103"/>
        <end position="175"/>
    </location>
</feature>
<dbReference type="PANTHER" id="PTHR24567:SF74">
    <property type="entry name" value="HTH-TYPE TRANSCRIPTIONAL REGULATOR ARCR"/>
    <property type="match status" value="1"/>
</dbReference>
<dbReference type="SUPFAM" id="SSF46785">
    <property type="entry name" value="Winged helix' DNA-binding domain"/>
    <property type="match status" value="1"/>
</dbReference>
<evidence type="ECO:0000256" key="2">
    <source>
        <dbReference type="ARBA" id="ARBA00023125"/>
    </source>
</evidence>
<dbReference type="Gene3D" id="1.10.10.10">
    <property type="entry name" value="Winged helix-like DNA-binding domain superfamily/Winged helix DNA-binding domain"/>
    <property type="match status" value="1"/>
</dbReference>
<proteinExistence type="predicted"/>
<protein>
    <submittedName>
        <fullName evidence="6">CRP-like cAMP-binding protein</fullName>
    </submittedName>
</protein>
<name>A0ABS4TS33_9PSEU</name>
<dbReference type="InterPro" id="IPR050397">
    <property type="entry name" value="Env_Response_Regulators"/>
</dbReference>
<dbReference type="InterPro" id="IPR018488">
    <property type="entry name" value="cNMP-bd_CS"/>
</dbReference>
<evidence type="ECO:0000313" key="6">
    <source>
        <dbReference type="EMBL" id="MBP2327220.1"/>
    </source>
</evidence>
<evidence type="ECO:0000256" key="1">
    <source>
        <dbReference type="ARBA" id="ARBA00023015"/>
    </source>
</evidence>
<keyword evidence="3" id="KW-0804">Transcription</keyword>
<dbReference type="InterPro" id="IPR014710">
    <property type="entry name" value="RmlC-like_jellyroll"/>
</dbReference>
<dbReference type="InterPro" id="IPR000595">
    <property type="entry name" value="cNMP-bd_dom"/>
</dbReference>
<dbReference type="CDD" id="cd00038">
    <property type="entry name" value="CAP_ED"/>
    <property type="match status" value="1"/>
</dbReference>
<dbReference type="Gene3D" id="2.60.120.10">
    <property type="entry name" value="Jelly Rolls"/>
    <property type="match status" value="1"/>
</dbReference>
<evidence type="ECO:0000259" key="5">
    <source>
        <dbReference type="PROSITE" id="PS51063"/>
    </source>
</evidence>
<dbReference type="InterPro" id="IPR036388">
    <property type="entry name" value="WH-like_DNA-bd_sf"/>
</dbReference>
<organism evidence="6 7">
    <name type="scientific">Kibdelosporangium banguiense</name>
    <dbReference type="NCBI Taxonomy" id="1365924"/>
    <lineage>
        <taxon>Bacteria</taxon>
        <taxon>Bacillati</taxon>
        <taxon>Actinomycetota</taxon>
        <taxon>Actinomycetes</taxon>
        <taxon>Pseudonocardiales</taxon>
        <taxon>Pseudonocardiaceae</taxon>
        <taxon>Kibdelosporangium</taxon>
    </lineage>
</organism>
<evidence type="ECO:0000259" key="4">
    <source>
        <dbReference type="PROSITE" id="PS50042"/>
    </source>
</evidence>
<comment type="caution">
    <text evidence="6">The sequence shown here is derived from an EMBL/GenBank/DDBJ whole genome shotgun (WGS) entry which is preliminary data.</text>
</comment>